<evidence type="ECO:0000313" key="1">
    <source>
        <dbReference type="EMBL" id="EDR11092.1"/>
    </source>
</evidence>
<proteinExistence type="predicted"/>
<dbReference type="RefSeq" id="XP_001878393.1">
    <property type="nucleotide sequence ID" value="XM_001878358.1"/>
</dbReference>
<dbReference type="Proteomes" id="UP000001194">
    <property type="component" value="Unassembled WGS sequence"/>
</dbReference>
<evidence type="ECO:0000313" key="2">
    <source>
        <dbReference type="Proteomes" id="UP000001194"/>
    </source>
</evidence>
<sequence length="139" mass="15979">MRLGKNTGARDGPAGFIDNIIIKRPVRFQVRHTIARRFSPKFCYVFQVPEDIFNPSLCYSNIFAHSARHTASSRPSRSVQEIGFLNTPTTPRVLLTHQGTGDFHLPRPFVVNLKFYQILKNVYCTYLTRISNRILGRLI</sequence>
<reference evidence="1 2" key="1">
    <citation type="journal article" date="2008" name="Nature">
        <title>The genome of Laccaria bicolor provides insights into mycorrhizal symbiosis.</title>
        <authorList>
            <person name="Martin F."/>
            <person name="Aerts A."/>
            <person name="Ahren D."/>
            <person name="Brun A."/>
            <person name="Danchin E.G.J."/>
            <person name="Duchaussoy F."/>
            <person name="Gibon J."/>
            <person name="Kohler A."/>
            <person name="Lindquist E."/>
            <person name="Pereda V."/>
            <person name="Salamov A."/>
            <person name="Shapiro H.J."/>
            <person name="Wuyts J."/>
            <person name="Blaudez D."/>
            <person name="Buee M."/>
            <person name="Brokstein P."/>
            <person name="Canbaeck B."/>
            <person name="Cohen D."/>
            <person name="Courty P.E."/>
            <person name="Coutinho P.M."/>
            <person name="Delaruelle C."/>
            <person name="Detter J.C."/>
            <person name="Deveau A."/>
            <person name="DiFazio S."/>
            <person name="Duplessis S."/>
            <person name="Fraissinet-Tachet L."/>
            <person name="Lucic E."/>
            <person name="Frey-Klett P."/>
            <person name="Fourrey C."/>
            <person name="Feussner I."/>
            <person name="Gay G."/>
            <person name="Grimwood J."/>
            <person name="Hoegger P.J."/>
            <person name="Jain P."/>
            <person name="Kilaru S."/>
            <person name="Labbe J."/>
            <person name="Lin Y.C."/>
            <person name="Legue V."/>
            <person name="Le Tacon F."/>
            <person name="Marmeisse R."/>
            <person name="Melayah D."/>
            <person name="Montanini B."/>
            <person name="Muratet M."/>
            <person name="Nehls U."/>
            <person name="Niculita-Hirzel H."/>
            <person name="Oudot-Le Secq M.P."/>
            <person name="Peter M."/>
            <person name="Quesneville H."/>
            <person name="Rajashekar B."/>
            <person name="Reich M."/>
            <person name="Rouhier N."/>
            <person name="Schmutz J."/>
            <person name="Yin T."/>
            <person name="Chalot M."/>
            <person name="Henrissat B."/>
            <person name="Kuees U."/>
            <person name="Lucas S."/>
            <person name="Van de Peer Y."/>
            <person name="Podila G.K."/>
            <person name="Polle A."/>
            <person name="Pukkila P.J."/>
            <person name="Richardson P.M."/>
            <person name="Rouze P."/>
            <person name="Sanders I.R."/>
            <person name="Stajich J.E."/>
            <person name="Tunlid A."/>
            <person name="Tuskan G."/>
            <person name="Grigoriev I.V."/>
        </authorList>
    </citation>
    <scope>NUCLEOTIDE SEQUENCE [LARGE SCALE GENOMIC DNA]</scope>
    <source>
        <strain evidence="2">S238N-H82 / ATCC MYA-4686</strain>
    </source>
</reference>
<dbReference type="EMBL" id="DS547096">
    <property type="protein sequence ID" value="EDR11092.1"/>
    <property type="molecule type" value="Genomic_DNA"/>
</dbReference>
<dbReference type="AlphaFoldDB" id="B0D2F7"/>
<gene>
    <name evidence="1" type="ORF">LACBIDRAFT_324603</name>
</gene>
<dbReference type="GeneID" id="6073740"/>
<accession>B0D2F7</accession>
<dbReference type="KEGG" id="lbc:LACBIDRAFT_324603"/>
<dbReference type="InParanoid" id="B0D2F7"/>
<protein>
    <submittedName>
        <fullName evidence="1">Predicted protein</fullName>
    </submittedName>
</protein>
<name>B0D2F7_LACBS</name>
<keyword evidence="2" id="KW-1185">Reference proteome</keyword>
<dbReference type="HOGENOM" id="CLU_1845430_0_0_1"/>
<organism evidence="2">
    <name type="scientific">Laccaria bicolor (strain S238N-H82 / ATCC MYA-4686)</name>
    <name type="common">Bicoloured deceiver</name>
    <name type="synonym">Laccaria laccata var. bicolor</name>
    <dbReference type="NCBI Taxonomy" id="486041"/>
    <lineage>
        <taxon>Eukaryota</taxon>
        <taxon>Fungi</taxon>
        <taxon>Dikarya</taxon>
        <taxon>Basidiomycota</taxon>
        <taxon>Agaricomycotina</taxon>
        <taxon>Agaricomycetes</taxon>
        <taxon>Agaricomycetidae</taxon>
        <taxon>Agaricales</taxon>
        <taxon>Agaricineae</taxon>
        <taxon>Hydnangiaceae</taxon>
        <taxon>Laccaria</taxon>
    </lineage>
</organism>